<evidence type="ECO:0000313" key="1">
    <source>
        <dbReference type="EMBL" id="ATF79442.1"/>
    </source>
</evidence>
<dbReference type="Proteomes" id="UP000218103">
    <property type="component" value="Chromosome 1"/>
</dbReference>
<accession>A0ABM6NWW9</accession>
<reference evidence="2" key="1">
    <citation type="submission" date="2017-09" db="EMBL/GenBank/DDBJ databases">
        <title>FDA dAtabase for Regulatory Grade micrObial Sequences (FDA-ARGOS): Supporting development and validation of Infectious Disease Dx tests.</title>
        <authorList>
            <person name="Minogue T."/>
            <person name="Wolcott M."/>
            <person name="Wasieloski L."/>
            <person name="Aguilar W."/>
            <person name="Moore D."/>
            <person name="Tallon L.J."/>
            <person name="Sadzewicz L."/>
            <person name="Ott S."/>
            <person name="Zhao X."/>
            <person name="Nagaraj S."/>
            <person name="Vavikolanu K."/>
            <person name="Aluvathingal J."/>
            <person name="Nadendla S."/>
            <person name="Sichtig H."/>
        </authorList>
    </citation>
    <scope>NUCLEOTIDE SEQUENCE [LARGE SCALE GENOMIC DNA]</scope>
    <source>
        <strain evidence="2">FDAARGOS_388</strain>
    </source>
</reference>
<organism evidence="1 2">
    <name type="scientific">Burkholderia cepacia</name>
    <name type="common">Pseudomonas cepacia</name>
    <dbReference type="NCBI Taxonomy" id="292"/>
    <lineage>
        <taxon>Bacteria</taxon>
        <taxon>Pseudomonadati</taxon>
        <taxon>Pseudomonadota</taxon>
        <taxon>Betaproteobacteria</taxon>
        <taxon>Burkholderiales</taxon>
        <taxon>Burkholderiaceae</taxon>
        <taxon>Burkholderia</taxon>
        <taxon>Burkholderia cepacia complex</taxon>
    </lineage>
</organism>
<evidence type="ECO:0000313" key="2">
    <source>
        <dbReference type="Proteomes" id="UP000218103"/>
    </source>
</evidence>
<keyword evidence="2" id="KW-1185">Reference proteome</keyword>
<dbReference type="EMBL" id="CP023518">
    <property type="protein sequence ID" value="ATF79442.1"/>
    <property type="molecule type" value="Genomic_DNA"/>
</dbReference>
<evidence type="ECO:0008006" key="3">
    <source>
        <dbReference type="Google" id="ProtNLM"/>
    </source>
</evidence>
<protein>
    <recommendedName>
        <fullName evidence="3">YozE SAM-like domain-containing protein</fullName>
    </recommendedName>
</protein>
<name>A0ABM6NWW9_BURCE</name>
<gene>
    <name evidence="1" type="ORF">CO711_16815</name>
</gene>
<proteinExistence type="predicted"/>
<sequence length="69" mass="7891">MWANEPVFLEWMRSIGQPANTAADAADFIRMRCGVESRALLDHVPQARARFDRYIRSLYSKYRAAAGSK</sequence>